<organism evidence="1 2">
    <name type="scientific">Macleaya cordata</name>
    <name type="common">Five-seeded plume-poppy</name>
    <name type="synonym">Bocconia cordata</name>
    <dbReference type="NCBI Taxonomy" id="56857"/>
    <lineage>
        <taxon>Eukaryota</taxon>
        <taxon>Viridiplantae</taxon>
        <taxon>Streptophyta</taxon>
        <taxon>Embryophyta</taxon>
        <taxon>Tracheophyta</taxon>
        <taxon>Spermatophyta</taxon>
        <taxon>Magnoliopsida</taxon>
        <taxon>Ranunculales</taxon>
        <taxon>Papaveraceae</taxon>
        <taxon>Papaveroideae</taxon>
        <taxon>Macleaya</taxon>
    </lineage>
</organism>
<evidence type="ECO:0000313" key="1">
    <source>
        <dbReference type="EMBL" id="OVA10193.1"/>
    </source>
</evidence>
<evidence type="ECO:0008006" key="3">
    <source>
        <dbReference type="Google" id="ProtNLM"/>
    </source>
</evidence>
<dbReference type="EMBL" id="MVGT01002029">
    <property type="protein sequence ID" value="OVA10193.1"/>
    <property type="molecule type" value="Genomic_DNA"/>
</dbReference>
<sequence length="320" mass="37629">MRNFLWEKSGSARGYHLVSWEIICTSMDNGGLGIRHLRDMNEALLSKWTWRFFKEKDQLWYKVITDKYGPHKSEWYPAPISLPHGHSCWKTIISYGKKINQMCTIKINSGSNSSFWWDSWTGDKSLKEEFHQLFKISQSKSGSILDHITNSNTGSDWNIQFTREIRESEIPMLAEMLHKIASPPIINQQEDSIIWPHDKKGFSVKSMYEFLTAARTIWFEIMPLSSWCWTTPRDLLHLAYCWSRPGLSTTSKHIWQFIPAAIIWSIWTERNARAFEGKAKLINRMVIEIKYMICFWAKHSSTDFHYTTAQSILNWDSLFL</sequence>
<reference evidence="1 2" key="1">
    <citation type="journal article" date="2017" name="Mol. Plant">
        <title>The Genome of Medicinal Plant Macleaya cordata Provides New Insights into Benzylisoquinoline Alkaloids Metabolism.</title>
        <authorList>
            <person name="Liu X."/>
            <person name="Liu Y."/>
            <person name="Huang P."/>
            <person name="Ma Y."/>
            <person name="Qing Z."/>
            <person name="Tang Q."/>
            <person name="Cao H."/>
            <person name="Cheng P."/>
            <person name="Zheng Y."/>
            <person name="Yuan Z."/>
            <person name="Zhou Y."/>
            <person name="Liu J."/>
            <person name="Tang Z."/>
            <person name="Zhuo Y."/>
            <person name="Zhang Y."/>
            <person name="Yu L."/>
            <person name="Huang J."/>
            <person name="Yang P."/>
            <person name="Peng Q."/>
            <person name="Zhang J."/>
            <person name="Jiang W."/>
            <person name="Zhang Z."/>
            <person name="Lin K."/>
            <person name="Ro D.K."/>
            <person name="Chen X."/>
            <person name="Xiong X."/>
            <person name="Shang Y."/>
            <person name="Huang S."/>
            <person name="Zeng J."/>
        </authorList>
    </citation>
    <scope>NUCLEOTIDE SEQUENCE [LARGE SCALE GENOMIC DNA]</scope>
    <source>
        <strain evidence="2">cv. BLH2017</strain>
        <tissue evidence="1">Root</tissue>
    </source>
</reference>
<protein>
    <recommendedName>
        <fullName evidence="3">Reverse transcriptase zinc-binding domain</fullName>
    </recommendedName>
</protein>
<dbReference type="OrthoDB" id="1937528at2759"/>
<name>A0A200QI61_MACCD</name>
<dbReference type="PANTHER" id="PTHR33116">
    <property type="entry name" value="REVERSE TRANSCRIPTASE ZINC-BINDING DOMAIN-CONTAINING PROTEIN-RELATED-RELATED"/>
    <property type="match status" value="1"/>
</dbReference>
<dbReference type="InParanoid" id="A0A200QI61"/>
<proteinExistence type="predicted"/>
<gene>
    <name evidence="1" type="ORF">BVC80_1593g16</name>
</gene>
<keyword evidence="2" id="KW-1185">Reference proteome</keyword>
<dbReference type="OMA" id="NIALMCK"/>
<evidence type="ECO:0000313" key="2">
    <source>
        <dbReference type="Proteomes" id="UP000195402"/>
    </source>
</evidence>
<dbReference type="PANTHER" id="PTHR33116:SF78">
    <property type="entry name" value="OS12G0587133 PROTEIN"/>
    <property type="match status" value="1"/>
</dbReference>
<dbReference type="Proteomes" id="UP000195402">
    <property type="component" value="Unassembled WGS sequence"/>
</dbReference>
<comment type="caution">
    <text evidence="1">The sequence shown here is derived from an EMBL/GenBank/DDBJ whole genome shotgun (WGS) entry which is preliminary data.</text>
</comment>
<dbReference type="AlphaFoldDB" id="A0A200QI61"/>
<accession>A0A200QI61</accession>